<keyword evidence="4" id="KW-1185">Reference proteome</keyword>
<feature type="transmembrane region" description="Helical" evidence="2">
    <location>
        <begin position="171"/>
        <end position="191"/>
    </location>
</feature>
<sequence>MTTAPVPLPADHIPPGAAEWRSADAHRWLTASPAAWAHPLWAVLALVAGTVWQVAAGPAAPCTTASPCGADWLGVGFAALLLLTLYWVARQPRLALAGLVLLLAGHVTDGGTQALGTPPWLAFVVAAGFAAAGLLHRLSVAARQRALAGEAAGPAAHPVPAAALTFRRGRLSTYVAALLLAVAAFGCRQGQVVADAYEERAARLTPVTGTVVRSDEDGLRVSVPSLERAYDIEAVFPEDFPVDSEVDLLVDGDWVRLVAEPYDIAGWELLVLGALVGGFAFLANAVDGRTRSRWAHHGPLPVLRVLVREGHDDGRTWVYAADDLAGERPLLHFHSLYAVEDEDEGAAPFGAGGGAGGPEDDDEGAWGREDDLVEELRKVGAILKGEDPPPPLREAVLYGLPYAGAELVFAARDDEDSPEVSVECSVTAVKPAVPGPFGGGGPGPTASGQRLPRGRSVDEVAATLAPSTAPRVWGANGVSRAVGVFLLLVQGGGVWALLDDEFTWTSVVPLVGLFFVVSSASTALGWRLTADRDGLWVAGAWRVRHVPWDRVLTVRHRSGGDIVIAREEATELTLSPVGWAWLERRSGREPAGPRAAEEAYALLRRPELRPVEAAGPGEQGMPVGPLLAAASVLWGAAVLLLL</sequence>
<dbReference type="EMBL" id="CP102332">
    <property type="protein sequence ID" value="UUS32635.1"/>
    <property type="molecule type" value="Genomic_DNA"/>
</dbReference>
<keyword evidence="2" id="KW-0472">Membrane</keyword>
<accession>A0ABY5N9F3</accession>
<dbReference type="RefSeq" id="WP_079047337.1">
    <property type="nucleotide sequence ID" value="NZ_CP102332.1"/>
</dbReference>
<keyword evidence="2" id="KW-0812">Transmembrane</keyword>
<evidence type="ECO:0000313" key="4">
    <source>
        <dbReference type="Proteomes" id="UP001060150"/>
    </source>
</evidence>
<proteinExistence type="predicted"/>
<feature type="transmembrane region" description="Helical" evidence="2">
    <location>
        <begin position="504"/>
        <end position="526"/>
    </location>
</feature>
<feature type="transmembrane region" description="Helical" evidence="2">
    <location>
        <begin position="481"/>
        <end position="498"/>
    </location>
</feature>
<organism evidence="3 4">
    <name type="scientific">Streptomyces changanensis</name>
    <dbReference type="NCBI Taxonomy" id="2964669"/>
    <lineage>
        <taxon>Bacteria</taxon>
        <taxon>Bacillati</taxon>
        <taxon>Actinomycetota</taxon>
        <taxon>Actinomycetes</taxon>
        <taxon>Kitasatosporales</taxon>
        <taxon>Streptomycetaceae</taxon>
        <taxon>Streptomyces</taxon>
    </lineage>
</organism>
<protein>
    <recommendedName>
        <fullName evidence="5">PH domain-containing protein</fullName>
    </recommendedName>
</protein>
<keyword evidence="2" id="KW-1133">Transmembrane helix</keyword>
<reference evidence="3" key="1">
    <citation type="submission" date="2022-08" db="EMBL/GenBank/DDBJ databases">
        <title>Streptomyces changanensis sp. nov., an actinomycete isolated from soil.</title>
        <authorList>
            <person name="Wu H."/>
            <person name="Han L."/>
        </authorList>
    </citation>
    <scope>NUCLEOTIDE SEQUENCE</scope>
    <source>
        <strain evidence="3">HL-66</strain>
    </source>
</reference>
<feature type="transmembrane region" description="Helical" evidence="2">
    <location>
        <begin position="40"/>
        <end position="60"/>
    </location>
</feature>
<evidence type="ECO:0008006" key="5">
    <source>
        <dbReference type="Google" id="ProtNLM"/>
    </source>
</evidence>
<feature type="region of interest" description="Disordered" evidence="1">
    <location>
        <begin position="433"/>
        <end position="453"/>
    </location>
</feature>
<feature type="region of interest" description="Disordered" evidence="1">
    <location>
        <begin position="346"/>
        <end position="366"/>
    </location>
</feature>
<gene>
    <name evidence="3" type="ORF">NRO40_18650</name>
</gene>
<evidence type="ECO:0000256" key="2">
    <source>
        <dbReference type="SAM" id="Phobius"/>
    </source>
</evidence>
<feature type="transmembrane region" description="Helical" evidence="2">
    <location>
        <begin position="264"/>
        <end position="286"/>
    </location>
</feature>
<feature type="transmembrane region" description="Helical" evidence="2">
    <location>
        <begin position="72"/>
        <end position="89"/>
    </location>
</feature>
<feature type="transmembrane region" description="Helical" evidence="2">
    <location>
        <begin position="120"/>
        <end position="138"/>
    </location>
</feature>
<evidence type="ECO:0000256" key="1">
    <source>
        <dbReference type="SAM" id="MobiDB-lite"/>
    </source>
</evidence>
<evidence type="ECO:0000313" key="3">
    <source>
        <dbReference type="EMBL" id="UUS32635.1"/>
    </source>
</evidence>
<dbReference type="Proteomes" id="UP001060150">
    <property type="component" value="Chromosome"/>
</dbReference>
<name>A0ABY5N9F3_9ACTN</name>
<feature type="transmembrane region" description="Helical" evidence="2">
    <location>
        <begin position="96"/>
        <end position="114"/>
    </location>
</feature>